<comment type="caution">
    <text evidence="1">The sequence shown here is derived from an EMBL/GenBank/DDBJ whole genome shotgun (WGS) entry which is preliminary data.</text>
</comment>
<organism evidence="1 2">
    <name type="scientific">Cyclotella cryptica</name>
    <dbReference type="NCBI Taxonomy" id="29204"/>
    <lineage>
        <taxon>Eukaryota</taxon>
        <taxon>Sar</taxon>
        <taxon>Stramenopiles</taxon>
        <taxon>Ochrophyta</taxon>
        <taxon>Bacillariophyta</taxon>
        <taxon>Coscinodiscophyceae</taxon>
        <taxon>Thalassiosirophycidae</taxon>
        <taxon>Stephanodiscales</taxon>
        <taxon>Stephanodiscaceae</taxon>
        <taxon>Cyclotella</taxon>
    </lineage>
</organism>
<evidence type="ECO:0000313" key="2">
    <source>
        <dbReference type="Proteomes" id="UP001516023"/>
    </source>
</evidence>
<sequence length="304" mass="34462">MINNNIEPKKKVTFQEYVDAVTPEHIPTDSEKRLMWYSQEEYDGFKFDAARSAGVQLFEYFPLSHKACHRQGSNTTTVHPHKFVMIGNFDEKAEETSSVATVAAVDQGVQPTSNHNMKDTGLHHVPTKCMNEYNDTISIDGYQFCKRGLGHHFSRFRKRNRVWTRAMVLTWQKSMRSMTLKNGSQHTLTSSQEQSLNLSQKCDVNLDGTAQRLLAAVSAKCSRSARLAALWRGKMDHEVVCRESFNESIGSGSSDSGPIFELETKKRSVDHGDELQRTKRQRCEAKKNETTTFSYLAGVLSVEI</sequence>
<accession>A0ABD3P3L0</accession>
<keyword evidence="2" id="KW-1185">Reference proteome</keyword>
<dbReference type="AlphaFoldDB" id="A0ABD3P3L0"/>
<dbReference type="EMBL" id="JABMIG020000274">
    <property type="protein sequence ID" value="KAL3782874.1"/>
    <property type="molecule type" value="Genomic_DNA"/>
</dbReference>
<evidence type="ECO:0000313" key="1">
    <source>
        <dbReference type="EMBL" id="KAL3782874.1"/>
    </source>
</evidence>
<dbReference type="Proteomes" id="UP001516023">
    <property type="component" value="Unassembled WGS sequence"/>
</dbReference>
<protein>
    <submittedName>
        <fullName evidence="1">Uncharacterized protein</fullName>
    </submittedName>
</protein>
<name>A0ABD3P3L0_9STRA</name>
<reference evidence="1 2" key="1">
    <citation type="journal article" date="2020" name="G3 (Bethesda)">
        <title>Improved Reference Genome for Cyclotella cryptica CCMP332, a Model for Cell Wall Morphogenesis, Salinity Adaptation, and Lipid Production in Diatoms (Bacillariophyta).</title>
        <authorList>
            <person name="Roberts W.R."/>
            <person name="Downey K.M."/>
            <person name="Ruck E.C."/>
            <person name="Traller J.C."/>
            <person name="Alverson A.J."/>
        </authorList>
    </citation>
    <scope>NUCLEOTIDE SEQUENCE [LARGE SCALE GENOMIC DNA]</scope>
    <source>
        <strain evidence="1 2">CCMP332</strain>
    </source>
</reference>
<proteinExistence type="predicted"/>
<gene>
    <name evidence="1" type="ORF">HJC23_008868</name>
</gene>